<dbReference type="GO" id="GO:0004148">
    <property type="term" value="F:dihydrolipoyl dehydrogenase (NADH) activity"/>
    <property type="evidence" value="ECO:0007669"/>
    <property type="project" value="UniProtKB-EC"/>
</dbReference>
<keyword evidence="10" id="KW-1015">Disulfide bond</keyword>
<evidence type="ECO:0000259" key="18">
    <source>
        <dbReference type="Pfam" id="PF07992"/>
    </source>
</evidence>
<keyword evidence="14" id="KW-0547">Nucleotide-binding</keyword>
<dbReference type="InterPro" id="IPR050151">
    <property type="entry name" value="Class-I_Pyr_Nuc-Dis_Oxidored"/>
</dbReference>
<feature type="disulfide bond" description="Redox-active" evidence="15">
    <location>
        <begin position="44"/>
        <end position="49"/>
    </location>
</feature>
<dbReference type="InterPro" id="IPR036188">
    <property type="entry name" value="FAD/NAD-bd_sf"/>
</dbReference>
<comment type="miscellaneous">
    <text evidence="16">The active site is a redox-active disulfide bond.</text>
</comment>
<organism evidence="19 20">
    <name type="scientific">Limnochorda pilosa</name>
    <dbReference type="NCBI Taxonomy" id="1555112"/>
    <lineage>
        <taxon>Bacteria</taxon>
        <taxon>Bacillati</taxon>
        <taxon>Bacillota</taxon>
        <taxon>Limnochordia</taxon>
        <taxon>Limnochordales</taxon>
        <taxon>Limnochordaceae</taxon>
        <taxon>Limnochorda</taxon>
    </lineage>
</organism>
<dbReference type="OrthoDB" id="9800167at2"/>
<dbReference type="InterPro" id="IPR016156">
    <property type="entry name" value="FAD/NAD-linked_Rdtase_dimer_sf"/>
</dbReference>
<feature type="binding site" evidence="14">
    <location>
        <position position="53"/>
    </location>
    <ligand>
        <name>FAD</name>
        <dbReference type="ChEBI" id="CHEBI:57692"/>
    </ligand>
</feature>
<feature type="binding site" evidence="14">
    <location>
        <begin position="179"/>
        <end position="186"/>
    </location>
    <ligand>
        <name>NAD(+)</name>
        <dbReference type="ChEBI" id="CHEBI:57540"/>
    </ligand>
</feature>
<keyword evidence="6 16" id="KW-0285">Flavoprotein</keyword>
<comment type="subcellular location">
    <subcellularLocation>
        <location evidence="1">Cytoplasm</location>
    </subcellularLocation>
</comment>
<evidence type="ECO:0000256" key="7">
    <source>
        <dbReference type="ARBA" id="ARBA00022827"/>
    </source>
</evidence>
<dbReference type="PRINTS" id="PR00411">
    <property type="entry name" value="PNDRDTASEI"/>
</dbReference>
<evidence type="ECO:0000313" key="19">
    <source>
        <dbReference type="EMBL" id="BAS26056.1"/>
    </source>
</evidence>
<evidence type="ECO:0000313" key="20">
    <source>
        <dbReference type="Proteomes" id="UP000065807"/>
    </source>
</evidence>
<keyword evidence="11 16" id="KW-0676">Redox-active center</keyword>
<dbReference type="Pfam" id="PF02852">
    <property type="entry name" value="Pyr_redox_dim"/>
    <property type="match status" value="1"/>
</dbReference>
<feature type="domain" description="Pyridine nucleotide-disulphide oxidoreductase dimerisation" evidence="17">
    <location>
        <begin position="342"/>
        <end position="451"/>
    </location>
</feature>
<dbReference type="PANTHER" id="PTHR22912:SF217">
    <property type="entry name" value="DIHYDROLIPOYL DEHYDROGENASE"/>
    <property type="match status" value="1"/>
</dbReference>
<feature type="binding site" evidence="14">
    <location>
        <position position="307"/>
    </location>
    <ligand>
        <name>FAD</name>
        <dbReference type="ChEBI" id="CHEBI:57692"/>
    </ligand>
</feature>
<feature type="binding site" evidence="14">
    <location>
        <position position="116"/>
    </location>
    <ligand>
        <name>FAD</name>
        <dbReference type="ChEBI" id="CHEBI:57692"/>
    </ligand>
</feature>
<dbReference type="InterPro" id="IPR006258">
    <property type="entry name" value="Lipoamide_DH"/>
</dbReference>
<comment type="cofactor">
    <cofactor evidence="14 16">
        <name>FAD</name>
        <dbReference type="ChEBI" id="CHEBI:57692"/>
    </cofactor>
    <text evidence="14 16">Binds 1 FAD per subunit.</text>
</comment>
<dbReference type="GO" id="GO:0050660">
    <property type="term" value="F:flavin adenine dinucleotide binding"/>
    <property type="evidence" value="ECO:0007669"/>
    <property type="project" value="InterPro"/>
</dbReference>
<feature type="binding site" evidence="14">
    <location>
        <position position="202"/>
    </location>
    <ligand>
        <name>NAD(+)</name>
        <dbReference type="ChEBI" id="CHEBI:57540"/>
    </ligand>
</feature>
<dbReference type="InterPro" id="IPR004099">
    <property type="entry name" value="Pyr_nucl-diS_OxRdtase_dimer"/>
</dbReference>
<dbReference type="NCBIfam" id="TIGR01350">
    <property type="entry name" value="lipoamide_DH"/>
    <property type="match status" value="1"/>
</dbReference>
<comment type="similarity">
    <text evidence="2 16">Belongs to the class-I pyridine nucleotide-disulfide oxidoreductase family.</text>
</comment>
<reference evidence="20" key="1">
    <citation type="submission" date="2015-07" db="EMBL/GenBank/DDBJ databases">
        <title>Complete genome sequence and phylogenetic analysis of Limnochorda pilosa.</title>
        <authorList>
            <person name="Watanabe M."/>
            <person name="Kojima H."/>
            <person name="Fukui M."/>
        </authorList>
    </citation>
    <scope>NUCLEOTIDE SEQUENCE [LARGE SCALE GENOMIC DNA]</scope>
    <source>
        <strain evidence="20">HC45</strain>
    </source>
</reference>
<feature type="domain" description="FAD/NAD(P)-binding" evidence="18">
    <location>
        <begin position="7"/>
        <end position="322"/>
    </location>
</feature>
<keyword evidence="5" id="KW-0963">Cytoplasm</keyword>
<dbReference type="PROSITE" id="PS00076">
    <property type="entry name" value="PYRIDINE_REDOX_1"/>
    <property type="match status" value="1"/>
</dbReference>
<gene>
    <name evidence="19" type="ORF">LIP_0199</name>
</gene>
<protein>
    <recommendedName>
        <fullName evidence="4 16">Dihydrolipoyl dehydrogenase</fullName>
        <ecNumber evidence="3 16">1.8.1.4</ecNumber>
    </recommendedName>
</protein>
<dbReference type="InterPro" id="IPR001100">
    <property type="entry name" value="Pyr_nuc-diS_OxRdtase"/>
</dbReference>
<dbReference type="Gene3D" id="3.50.50.60">
    <property type="entry name" value="FAD/NAD(P)-binding domain"/>
    <property type="match status" value="2"/>
</dbReference>
<dbReference type="PIRSF" id="PIRSF000350">
    <property type="entry name" value="Mercury_reductase_MerA"/>
    <property type="match status" value="1"/>
</dbReference>
<dbReference type="PANTHER" id="PTHR22912">
    <property type="entry name" value="DISULFIDE OXIDOREDUCTASE"/>
    <property type="match status" value="1"/>
</dbReference>
<name>A0A0K2SG27_LIMPI</name>
<evidence type="ECO:0000256" key="2">
    <source>
        <dbReference type="ARBA" id="ARBA00007532"/>
    </source>
</evidence>
<dbReference type="GO" id="GO:0006103">
    <property type="term" value="P:2-oxoglutarate metabolic process"/>
    <property type="evidence" value="ECO:0007669"/>
    <property type="project" value="TreeGrafter"/>
</dbReference>
<evidence type="ECO:0000256" key="13">
    <source>
        <dbReference type="PIRSR" id="PIRSR000350-2"/>
    </source>
</evidence>
<evidence type="ECO:0000256" key="15">
    <source>
        <dbReference type="PIRSR" id="PIRSR000350-4"/>
    </source>
</evidence>
<evidence type="ECO:0000256" key="10">
    <source>
        <dbReference type="ARBA" id="ARBA00023157"/>
    </source>
</evidence>
<evidence type="ECO:0000256" key="12">
    <source>
        <dbReference type="ARBA" id="ARBA00049187"/>
    </source>
</evidence>
<keyword evidence="20" id="KW-1185">Reference proteome</keyword>
<keyword evidence="9 14" id="KW-0520">NAD</keyword>
<dbReference type="Pfam" id="PF07992">
    <property type="entry name" value="Pyr_redox_2"/>
    <property type="match status" value="1"/>
</dbReference>
<dbReference type="EMBL" id="AP014924">
    <property type="protein sequence ID" value="BAS26056.1"/>
    <property type="molecule type" value="Genomic_DNA"/>
</dbReference>
<sequence length="461" mass="49554">MPESEAYDVVIVGGGPGGYVAAIRACQLGLRTALVENDRLGGICLNWGCIPTKSLLHTAEVLRHVRDASRYGIQTGEVTADYAKAVDLSRQAADRLSRGVEFLMRKNGVDVIQGRGRLGAEGRVVVEPSGRELDARHVILATGGRARGLPGVEIDGERILSSRHALARRELPRRLVIVGGGAIGVEFAYIYRAYGVEVTVLEMLPHLLPQEEPEVSEALERAFKRRGIRVETGARVAGLEREGETLRIRLEGQEERLEADTVLMAVGVQANSENLGLEELGIETERGFVRVDEHMQTTRPGVYAIGDLTGPPLLAHVASEQGVTAVEHMAGQEPPRLYPERMPRATYCEPQVASVGLTEAQAREQGYDVTTGLFPLQGNGKAVVLQETGGLVKVVGERRYGQVLGVHMVGPQVTEILAEAGLAVAMETTLEELGGTVHAHPTVSEAVKEAALAALGRVIHV</sequence>
<dbReference type="EC" id="1.8.1.4" evidence="3 16"/>
<keyword evidence="8 16" id="KW-0560">Oxidoreductase</keyword>
<evidence type="ECO:0000256" key="8">
    <source>
        <dbReference type="ARBA" id="ARBA00023002"/>
    </source>
</evidence>
<proteinExistence type="inferred from homology"/>
<evidence type="ECO:0000256" key="1">
    <source>
        <dbReference type="ARBA" id="ARBA00004496"/>
    </source>
</evidence>
<evidence type="ECO:0000256" key="9">
    <source>
        <dbReference type="ARBA" id="ARBA00023027"/>
    </source>
</evidence>
<evidence type="ECO:0000256" key="11">
    <source>
        <dbReference type="ARBA" id="ARBA00023284"/>
    </source>
</evidence>
<evidence type="ECO:0000256" key="14">
    <source>
        <dbReference type="PIRSR" id="PIRSR000350-3"/>
    </source>
</evidence>
<comment type="catalytic activity">
    <reaction evidence="12 16">
        <text>N(6)-[(R)-dihydrolipoyl]-L-lysyl-[protein] + NAD(+) = N(6)-[(R)-lipoyl]-L-lysyl-[protein] + NADH + H(+)</text>
        <dbReference type="Rhea" id="RHEA:15045"/>
        <dbReference type="Rhea" id="RHEA-COMP:10474"/>
        <dbReference type="Rhea" id="RHEA-COMP:10475"/>
        <dbReference type="ChEBI" id="CHEBI:15378"/>
        <dbReference type="ChEBI" id="CHEBI:57540"/>
        <dbReference type="ChEBI" id="CHEBI:57945"/>
        <dbReference type="ChEBI" id="CHEBI:83099"/>
        <dbReference type="ChEBI" id="CHEBI:83100"/>
        <dbReference type="EC" id="1.8.1.4"/>
    </reaction>
</comment>
<dbReference type="Gene3D" id="3.30.390.30">
    <property type="match status" value="1"/>
</dbReference>
<dbReference type="SUPFAM" id="SSF55424">
    <property type="entry name" value="FAD/NAD-linked reductases, dimerisation (C-terminal) domain"/>
    <property type="match status" value="1"/>
</dbReference>
<evidence type="ECO:0000256" key="16">
    <source>
        <dbReference type="RuleBase" id="RU003692"/>
    </source>
</evidence>
<dbReference type="KEGG" id="lpil:LIP_0199"/>
<evidence type="ECO:0000256" key="6">
    <source>
        <dbReference type="ARBA" id="ARBA00022630"/>
    </source>
</evidence>
<evidence type="ECO:0000259" key="17">
    <source>
        <dbReference type="Pfam" id="PF02852"/>
    </source>
</evidence>
<dbReference type="RefSeq" id="WP_068133123.1">
    <property type="nucleotide sequence ID" value="NZ_AP014924.1"/>
</dbReference>
<dbReference type="InterPro" id="IPR012999">
    <property type="entry name" value="Pyr_OxRdtase_I_AS"/>
</dbReference>
<evidence type="ECO:0000256" key="3">
    <source>
        <dbReference type="ARBA" id="ARBA00012608"/>
    </source>
</evidence>
<dbReference type="STRING" id="1555112.LIP_0199"/>
<keyword evidence="7 14" id="KW-0274">FAD</keyword>
<dbReference type="InterPro" id="IPR023753">
    <property type="entry name" value="FAD/NAD-binding_dom"/>
</dbReference>
<dbReference type="SUPFAM" id="SSF51905">
    <property type="entry name" value="FAD/NAD(P)-binding domain"/>
    <property type="match status" value="1"/>
</dbReference>
<reference evidence="20" key="2">
    <citation type="journal article" date="2016" name="Int. J. Syst. Evol. Microbiol.">
        <title>Complete genome sequence and cell structure of Limnochorda pilosa, a Gram-negative spore-former within the phylum Firmicutes.</title>
        <authorList>
            <person name="Watanabe M."/>
            <person name="Kojima H."/>
            <person name="Fukui M."/>
        </authorList>
    </citation>
    <scope>NUCLEOTIDE SEQUENCE [LARGE SCALE GENOMIC DNA]</scope>
    <source>
        <strain evidence="20">HC45</strain>
    </source>
</reference>
<evidence type="ECO:0000256" key="5">
    <source>
        <dbReference type="ARBA" id="ARBA00022490"/>
    </source>
</evidence>
<feature type="binding site" evidence="14">
    <location>
        <position position="267"/>
    </location>
    <ligand>
        <name>NAD(+)</name>
        <dbReference type="ChEBI" id="CHEBI:57540"/>
    </ligand>
</feature>
<accession>A0A0K2SG27</accession>
<feature type="active site" description="Proton acceptor" evidence="13">
    <location>
        <position position="440"/>
    </location>
</feature>
<dbReference type="FunFam" id="3.30.390.30:FF:000001">
    <property type="entry name" value="Dihydrolipoyl dehydrogenase"/>
    <property type="match status" value="1"/>
</dbReference>
<dbReference type="GO" id="GO:0005737">
    <property type="term" value="C:cytoplasm"/>
    <property type="evidence" value="ECO:0007669"/>
    <property type="project" value="UniProtKB-SubCell"/>
</dbReference>
<dbReference type="PATRIC" id="fig|1555112.3.peg.205"/>
<dbReference type="PRINTS" id="PR00368">
    <property type="entry name" value="FADPNR"/>
</dbReference>
<dbReference type="AlphaFoldDB" id="A0A0K2SG27"/>
<evidence type="ECO:0000256" key="4">
    <source>
        <dbReference type="ARBA" id="ARBA00016961"/>
    </source>
</evidence>
<dbReference type="Proteomes" id="UP000065807">
    <property type="component" value="Chromosome"/>
</dbReference>